<sequence>MSDAIECPCGAQIPWPSQSPYAVAHCSVCGQMHSGPGKVKEPVESPILATIVPHWSQRMLVALLDPRSIQWMLMLGGGLMVLGLVIWLVSSQLFENKLVVAATLTAGSLLVHLAGCGIALKSRYKTAGHALAFLGCLLLPLNLWFYHEHGLLTLEGQLWIGGVICSALYVATVILLRDPLFVYAVEGGITLTVVLLLGQQGVVADATWLSVVFMVLAAISIHAERALPVEGEPFNRRKYGLPLFWSGQFQLAAAVVSLLGSQLLVQLLAPEQRWFSTTWTGNGLTQHYWLAGSLWLAAAYLYLYSDLVVRKLGWYVYAAVACLIGAELTFIGYRLPAEWLIVIPAFTAVVITLLATRLDEGVTGIAQRLTPLAMVLAAISVFAGLVQHVLATSLLAADLNWTRPTGWAFFGTMVFVALSNRLIAVLLQRRSTWFASAHVFLSAASVLVAAASLARCLEVTSWTLQAPLVMLVPLAYLVAARLWKGHSPEQPLAISAQVGAAVILLHVLFNTVLIKAGLNSQLLVETVAGSHDNLWLGLVFVQATIFYLGYAILFRQSANIYVATAAACGAVWQLANFYLVPDAWYTMVYASLGLILLAAARLMPAKDTFAGPGEAPRKTGEIDTAGAMFHSANALLSLALLSASLQALARLVTHQADWRLLSVLALATVAGLVAIVLSPTTTWRRIYATCTIALAGLAFVMLNVLMTLTLWQKAELFAVVVGLVLLVASYIGRFTERNRSDADHVTLGLWFGSMLPTAALFIGAMHYRFAVGQVSLPDELGLLALSILMLVTGYAWQLKSPAIFGGSALSLYLLVVIGTLAYFPNVAIGVYLAIGGGLLFAAGLGLSIFRDRLAELPEKISKREGVFQVLDWR</sequence>
<keyword evidence="1" id="KW-0472">Membrane</keyword>
<feature type="transmembrane region" description="Helical" evidence="1">
    <location>
        <begin position="339"/>
        <end position="358"/>
    </location>
</feature>
<dbReference type="EMBL" id="CP036274">
    <property type="protein sequence ID" value="QDU25554.1"/>
    <property type="molecule type" value="Genomic_DNA"/>
</dbReference>
<feature type="transmembrane region" description="Helical" evidence="1">
    <location>
        <begin position="206"/>
        <end position="223"/>
    </location>
</feature>
<feature type="transmembrane region" description="Helical" evidence="1">
    <location>
        <begin position="68"/>
        <end position="89"/>
    </location>
</feature>
<feature type="transmembrane region" description="Helical" evidence="1">
    <location>
        <begin position="434"/>
        <end position="453"/>
    </location>
</feature>
<reference evidence="2 3" key="1">
    <citation type="submission" date="2019-02" db="EMBL/GenBank/DDBJ databases">
        <title>Deep-cultivation of Planctomycetes and their phenomic and genomic characterization uncovers novel biology.</title>
        <authorList>
            <person name="Wiegand S."/>
            <person name="Jogler M."/>
            <person name="Boedeker C."/>
            <person name="Pinto D."/>
            <person name="Vollmers J."/>
            <person name="Rivas-Marin E."/>
            <person name="Kohn T."/>
            <person name="Peeters S.H."/>
            <person name="Heuer A."/>
            <person name="Rast P."/>
            <person name="Oberbeckmann S."/>
            <person name="Bunk B."/>
            <person name="Jeske O."/>
            <person name="Meyerdierks A."/>
            <person name="Storesund J.E."/>
            <person name="Kallscheuer N."/>
            <person name="Luecker S."/>
            <person name="Lage O.M."/>
            <person name="Pohl T."/>
            <person name="Merkel B.J."/>
            <person name="Hornburger P."/>
            <person name="Mueller R.-W."/>
            <person name="Bruemmer F."/>
            <person name="Labrenz M."/>
            <person name="Spormann A.M."/>
            <person name="Op den Camp H."/>
            <person name="Overmann J."/>
            <person name="Amann R."/>
            <person name="Jetten M.S.M."/>
            <person name="Mascher T."/>
            <person name="Medema M.H."/>
            <person name="Devos D.P."/>
            <person name="Kaster A.-K."/>
            <person name="Ovreas L."/>
            <person name="Rohde M."/>
            <person name="Galperin M.Y."/>
            <person name="Jogler C."/>
        </authorList>
    </citation>
    <scope>NUCLEOTIDE SEQUENCE [LARGE SCALE GENOMIC DNA]</scope>
    <source>
        <strain evidence="2 3">ETA_A8</strain>
    </source>
</reference>
<feature type="transmembrane region" description="Helical" evidence="1">
    <location>
        <begin position="660"/>
        <end position="679"/>
    </location>
</feature>
<evidence type="ECO:0000313" key="2">
    <source>
        <dbReference type="EMBL" id="QDU25554.1"/>
    </source>
</evidence>
<feature type="transmembrane region" description="Helical" evidence="1">
    <location>
        <begin position="560"/>
        <end position="578"/>
    </location>
</feature>
<dbReference type="Proteomes" id="UP000315017">
    <property type="component" value="Chromosome"/>
</dbReference>
<feature type="transmembrane region" description="Helical" evidence="1">
    <location>
        <begin position="780"/>
        <end position="796"/>
    </location>
</feature>
<dbReference type="AlphaFoldDB" id="A0A517Y5N4"/>
<feature type="transmembrane region" description="Helical" evidence="1">
    <location>
        <begin position="716"/>
        <end position="735"/>
    </location>
</feature>
<feature type="transmembrane region" description="Helical" evidence="1">
    <location>
        <begin position="459"/>
        <end position="480"/>
    </location>
</feature>
<feature type="transmembrane region" description="Helical" evidence="1">
    <location>
        <begin position="584"/>
        <end position="603"/>
    </location>
</feature>
<feature type="transmembrane region" description="Helical" evidence="1">
    <location>
        <begin position="158"/>
        <end position="176"/>
    </location>
</feature>
<feature type="transmembrane region" description="Helical" evidence="1">
    <location>
        <begin position="492"/>
        <end position="514"/>
    </location>
</feature>
<evidence type="ECO:0000313" key="3">
    <source>
        <dbReference type="Proteomes" id="UP000315017"/>
    </source>
</evidence>
<feature type="transmembrane region" description="Helical" evidence="1">
    <location>
        <begin position="803"/>
        <end position="823"/>
    </location>
</feature>
<feature type="transmembrane region" description="Helical" evidence="1">
    <location>
        <begin position="181"/>
        <end position="200"/>
    </location>
</feature>
<feature type="transmembrane region" description="Helical" evidence="1">
    <location>
        <begin position="829"/>
        <end position="849"/>
    </location>
</feature>
<feature type="transmembrane region" description="Helical" evidence="1">
    <location>
        <begin position="370"/>
        <end position="395"/>
    </location>
</feature>
<feature type="transmembrane region" description="Helical" evidence="1">
    <location>
        <begin position="686"/>
        <end position="710"/>
    </location>
</feature>
<evidence type="ECO:0000256" key="1">
    <source>
        <dbReference type="SAM" id="Phobius"/>
    </source>
</evidence>
<name>A0A517Y5N4_9BACT</name>
<feature type="transmembrane region" description="Helical" evidence="1">
    <location>
        <begin position="534"/>
        <end position="553"/>
    </location>
</feature>
<feature type="transmembrane region" description="Helical" evidence="1">
    <location>
        <begin position="243"/>
        <end position="268"/>
    </location>
</feature>
<gene>
    <name evidence="2" type="ORF">ETAA8_06230</name>
</gene>
<feature type="transmembrane region" description="Helical" evidence="1">
    <location>
        <begin position="101"/>
        <end position="120"/>
    </location>
</feature>
<feature type="transmembrane region" description="Helical" evidence="1">
    <location>
        <begin position="624"/>
        <end position="648"/>
    </location>
</feature>
<proteinExistence type="predicted"/>
<feature type="transmembrane region" description="Helical" evidence="1">
    <location>
        <begin position="407"/>
        <end position="427"/>
    </location>
</feature>
<dbReference type="KEGG" id="aagg:ETAA8_06230"/>
<keyword evidence="1" id="KW-1133">Transmembrane helix</keyword>
<organism evidence="2 3">
    <name type="scientific">Anatilimnocola aggregata</name>
    <dbReference type="NCBI Taxonomy" id="2528021"/>
    <lineage>
        <taxon>Bacteria</taxon>
        <taxon>Pseudomonadati</taxon>
        <taxon>Planctomycetota</taxon>
        <taxon>Planctomycetia</taxon>
        <taxon>Pirellulales</taxon>
        <taxon>Pirellulaceae</taxon>
        <taxon>Anatilimnocola</taxon>
    </lineage>
</organism>
<feature type="transmembrane region" description="Helical" evidence="1">
    <location>
        <begin position="747"/>
        <end position="768"/>
    </location>
</feature>
<feature type="transmembrane region" description="Helical" evidence="1">
    <location>
        <begin position="127"/>
        <end position="146"/>
    </location>
</feature>
<keyword evidence="1" id="KW-0812">Transmembrane</keyword>
<feature type="transmembrane region" description="Helical" evidence="1">
    <location>
        <begin position="288"/>
        <end position="305"/>
    </location>
</feature>
<accession>A0A517Y5N4</accession>
<protein>
    <submittedName>
        <fullName evidence="2">Uncharacterized protein</fullName>
    </submittedName>
</protein>
<feature type="transmembrane region" description="Helical" evidence="1">
    <location>
        <begin position="312"/>
        <end position="333"/>
    </location>
</feature>
<keyword evidence="3" id="KW-1185">Reference proteome</keyword>